<dbReference type="Proteomes" id="UP001230466">
    <property type="component" value="Unassembled WGS sequence"/>
</dbReference>
<evidence type="ECO:0000313" key="1">
    <source>
        <dbReference type="EMBL" id="MDP8187013.1"/>
    </source>
</evidence>
<proteinExistence type="predicted"/>
<accession>A0AAW8CK41</accession>
<evidence type="ECO:0000313" key="2">
    <source>
        <dbReference type="Proteomes" id="UP001230466"/>
    </source>
</evidence>
<reference evidence="1" key="1">
    <citation type="journal article" date="2023" name="Front. Microbiol.">
        <title>Phylogeography and host specificity of Pasteurellaceae pathogenic to sea-farmed fish in the north-east Atlantic.</title>
        <authorList>
            <person name="Gulla S."/>
            <person name="Colquhoun D.J."/>
            <person name="Olsen A.B."/>
            <person name="Spilsberg B."/>
            <person name="Lagesen K."/>
            <person name="Aakesson C.P."/>
            <person name="Strom S."/>
            <person name="Manji F."/>
            <person name="Birkbeck T.H."/>
            <person name="Nilsen H.K."/>
        </authorList>
    </citation>
    <scope>NUCLEOTIDE SEQUENCE</scope>
    <source>
        <strain evidence="1">VIB1234</strain>
    </source>
</reference>
<name>A0AAW8CK41_9PAST</name>
<dbReference type="RefSeq" id="WP_211599260.1">
    <property type="nucleotide sequence ID" value="NZ_JAGRQI010000026.1"/>
</dbReference>
<sequence length="138" mass="16469">MKELNIKNIDFKLPIEVVAFQYSESCPTMQERLNNIEPIFISGHSISVFMDWLLNGKTKNYWKQYLEDMQCTYIDSETKKSPFCIIMPLVVFRFEFCQWGIDCSNEETQLLLHTLFEKTKDWKNKEVDLISINLYFNT</sequence>
<comment type="caution">
    <text evidence="1">The sequence shown here is derived from an EMBL/GenBank/DDBJ whole genome shotgun (WGS) entry which is preliminary data.</text>
</comment>
<dbReference type="EMBL" id="JASAYJ010000007">
    <property type="protein sequence ID" value="MDP8187013.1"/>
    <property type="molecule type" value="Genomic_DNA"/>
</dbReference>
<organism evidence="1 2">
    <name type="scientific">Pasteurella atlantica</name>
    <dbReference type="NCBI Taxonomy" id="2827233"/>
    <lineage>
        <taxon>Bacteria</taxon>
        <taxon>Pseudomonadati</taxon>
        <taxon>Pseudomonadota</taxon>
        <taxon>Gammaproteobacteria</taxon>
        <taxon>Pasteurellales</taxon>
        <taxon>Pasteurellaceae</taxon>
        <taxon>Pasteurella</taxon>
    </lineage>
</organism>
<dbReference type="AlphaFoldDB" id="A0AAW8CK41"/>
<gene>
    <name evidence="1" type="ORF">QJU78_04390</name>
</gene>
<protein>
    <submittedName>
        <fullName evidence="1">Uncharacterized protein</fullName>
    </submittedName>
</protein>